<dbReference type="SUPFAM" id="SSF55874">
    <property type="entry name" value="ATPase domain of HSP90 chaperone/DNA topoisomerase II/histidine kinase"/>
    <property type="match status" value="1"/>
</dbReference>
<sequence>MTDGPGSRPTPARLPVPGPGTLIAMDVLQRMGPRTAPATAVPPLELCALATTENAASLRRRFRCWVAEITDLDTADDLALAVYEALANVVDHAYADRGTPGLMTLWSAVSCPLLTGRDLVVTVVDEGAWRPSTSPGWRGRGLPLMRELMHSTAVLPGEQGTTVQLRRRVPVPSRDRAAALV</sequence>
<keyword evidence="1" id="KW-0723">Serine/threonine-protein kinase</keyword>
<proteinExistence type="predicted"/>
<dbReference type="InterPro" id="IPR003594">
    <property type="entry name" value="HATPase_dom"/>
</dbReference>
<keyword evidence="1" id="KW-0808">Transferase</keyword>
<name>A0ABP9EZ47_9PSEU</name>
<protein>
    <recommendedName>
        <fullName evidence="2">Histidine kinase/HSP90-like ATPase domain-containing protein</fullName>
    </recommendedName>
</protein>
<dbReference type="EMBL" id="BAABHQ010000017">
    <property type="protein sequence ID" value="GAA4889131.1"/>
    <property type="molecule type" value="Genomic_DNA"/>
</dbReference>
<accession>A0ABP9EZ47</accession>
<feature type="domain" description="Histidine kinase/HSP90-like ATPase" evidence="2">
    <location>
        <begin position="50"/>
        <end position="166"/>
    </location>
</feature>
<reference evidence="4" key="1">
    <citation type="journal article" date="2019" name="Int. J. Syst. Evol. Microbiol.">
        <title>The Global Catalogue of Microorganisms (GCM) 10K type strain sequencing project: providing services to taxonomists for standard genome sequencing and annotation.</title>
        <authorList>
            <consortium name="The Broad Institute Genomics Platform"/>
            <consortium name="The Broad Institute Genome Sequencing Center for Infectious Disease"/>
            <person name="Wu L."/>
            <person name="Ma J."/>
        </authorList>
    </citation>
    <scope>NUCLEOTIDE SEQUENCE [LARGE SCALE GENOMIC DNA]</scope>
    <source>
        <strain evidence="4">JCM 17983</strain>
    </source>
</reference>
<dbReference type="Gene3D" id="3.30.565.10">
    <property type="entry name" value="Histidine kinase-like ATPase, C-terminal domain"/>
    <property type="match status" value="1"/>
</dbReference>
<dbReference type="PANTHER" id="PTHR35526:SF3">
    <property type="entry name" value="ANTI-SIGMA-F FACTOR RSBW"/>
    <property type="match status" value="1"/>
</dbReference>
<evidence type="ECO:0000313" key="3">
    <source>
        <dbReference type="EMBL" id="GAA4889131.1"/>
    </source>
</evidence>
<dbReference type="Proteomes" id="UP001500457">
    <property type="component" value="Unassembled WGS sequence"/>
</dbReference>
<evidence type="ECO:0000256" key="1">
    <source>
        <dbReference type="ARBA" id="ARBA00022527"/>
    </source>
</evidence>
<dbReference type="CDD" id="cd16936">
    <property type="entry name" value="HATPase_RsbW-like"/>
    <property type="match status" value="1"/>
</dbReference>
<keyword evidence="4" id="KW-1185">Reference proteome</keyword>
<dbReference type="PANTHER" id="PTHR35526">
    <property type="entry name" value="ANTI-SIGMA-F FACTOR RSBW-RELATED"/>
    <property type="match status" value="1"/>
</dbReference>
<evidence type="ECO:0000313" key="4">
    <source>
        <dbReference type="Proteomes" id="UP001500457"/>
    </source>
</evidence>
<dbReference type="InterPro" id="IPR036890">
    <property type="entry name" value="HATPase_C_sf"/>
</dbReference>
<evidence type="ECO:0000259" key="2">
    <source>
        <dbReference type="Pfam" id="PF13581"/>
    </source>
</evidence>
<comment type="caution">
    <text evidence="3">The sequence shown here is derived from an EMBL/GenBank/DDBJ whole genome shotgun (WGS) entry which is preliminary data.</text>
</comment>
<dbReference type="InterPro" id="IPR050267">
    <property type="entry name" value="Anti-sigma-factor_SerPK"/>
</dbReference>
<gene>
    <name evidence="3" type="ORF">GCM10023203_47860</name>
</gene>
<organism evidence="3 4">
    <name type="scientific">Actinomycetospora straminea</name>
    <dbReference type="NCBI Taxonomy" id="663607"/>
    <lineage>
        <taxon>Bacteria</taxon>
        <taxon>Bacillati</taxon>
        <taxon>Actinomycetota</taxon>
        <taxon>Actinomycetes</taxon>
        <taxon>Pseudonocardiales</taxon>
        <taxon>Pseudonocardiaceae</taxon>
        <taxon>Actinomycetospora</taxon>
    </lineage>
</organism>
<dbReference type="Pfam" id="PF13581">
    <property type="entry name" value="HATPase_c_2"/>
    <property type="match status" value="1"/>
</dbReference>
<keyword evidence="1" id="KW-0418">Kinase</keyword>